<organism evidence="1 3">
    <name type="scientific">Candidatus Methanodesulfokora washburnensis</name>
    <dbReference type="NCBI Taxonomy" id="2478471"/>
    <lineage>
        <taxon>Archaea</taxon>
        <taxon>Thermoproteota</taxon>
        <taxon>Candidatus Korarchaeia</taxon>
        <taxon>Candidatus Korarchaeia incertae sedis</taxon>
        <taxon>Candidatus Methanodesulfokora</taxon>
    </lineage>
</organism>
<dbReference type="OrthoDB" id="21421at2157"/>
<dbReference type="Pfam" id="PF02423">
    <property type="entry name" value="OCD_Mu_crystall"/>
    <property type="match status" value="1"/>
</dbReference>
<dbReference type="PIRSF" id="PIRSF001439">
    <property type="entry name" value="CryM"/>
    <property type="match status" value="1"/>
</dbReference>
<reference evidence="2 4" key="2">
    <citation type="journal article" date="2019" name="Nat. Microbiol.">
        <title>Wide diversity of methane and short-chain alkane metabolisms in uncultured archaea.</title>
        <authorList>
            <person name="Borrel G."/>
            <person name="Adam P.S."/>
            <person name="McKay L.J."/>
            <person name="Chen L.X."/>
            <person name="Sierra-Garcia I.N."/>
            <person name="Sieber C.M."/>
            <person name="Letourneur Q."/>
            <person name="Ghozlane A."/>
            <person name="Andersen G.L."/>
            <person name="Li W.J."/>
            <person name="Hallam S.J."/>
            <person name="Muyzer G."/>
            <person name="de Oliveira V.M."/>
            <person name="Inskeep W.P."/>
            <person name="Banfield J.F."/>
            <person name="Gribaldo S."/>
        </authorList>
    </citation>
    <scope>NUCLEOTIDE SEQUENCE [LARGE SCALE GENOMIC DNA]</scope>
    <source>
        <strain evidence="2">NM4</strain>
    </source>
</reference>
<dbReference type="PANTHER" id="PTHR13812:SF19">
    <property type="entry name" value="KETIMINE REDUCTASE MU-CRYSTALLIN"/>
    <property type="match status" value="1"/>
</dbReference>
<gene>
    <name evidence="1" type="ORF">D6D85_11105</name>
    <name evidence="2" type="ORF">EF810_07410</name>
</gene>
<reference evidence="1 3" key="1">
    <citation type="submission" date="2018-10" db="EMBL/GenBank/DDBJ databases">
        <title>Co-occurring genomic capacity for anaerobic methane metabolism and dissimilatory sulfite reduction discovered in the Korarchaeota.</title>
        <authorList>
            <person name="Mckay L.J."/>
            <person name="Dlakic M."/>
            <person name="Fields M.W."/>
            <person name="Delmont T.O."/>
            <person name="Eren A.M."/>
            <person name="Jay Z.J."/>
            <person name="Klingelsmith K.B."/>
            <person name="Rusch D.B."/>
            <person name="Inskeep W.P."/>
        </authorList>
    </citation>
    <scope>NUCLEOTIDE SEQUENCE [LARGE SCALE GENOMIC DNA]</scope>
    <source>
        <strain evidence="1 3">MDKW</strain>
    </source>
</reference>
<evidence type="ECO:0000313" key="2">
    <source>
        <dbReference type="EMBL" id="RZN58542.1"/>
    </source>
</evidence>
<evidence type="ECO:0000313" key="1">
    <source>
        <dbReference type="EMBL" id="RSN73263.1"/>
    </source>
</evidence>
<protein>
    <submittedName>
        <fullName evidence="1">Ornithine cyclodeaminase family protein</fullName>
    </submittedName>
</protein>
<dbReference type="RefSeq" id="WP_125672031.1">
    <property type="nucleotide sequence ID" value="NZ_RCOS01000125.1"/>
</dbReference>
<dbReference type="Gene3D" id="3.40.50.720">
    <property type="entry name" value="NAD(P)-binding Rossmann-like Domain"/>
    <property type="match status" value="1"/>
</dbReference>
<accession>A0A429GHA0</accession>
<dbReference type="Proteomes" id="UP000277582">
    <property type="component" value="Unassembled WGS sequence"/>
</dbReference>
<dbReference type="EMBL" id="RXII01000117">
    <property type="protein sequence ID" value="RZN58542.1"/>
    <property type="molecule type" value="Genomic_DNA"/>
</dbReference>
<dbReference type="GO" id="GO:0005737">
    <property type="term" value="C:cytoplasm"/>
    <property type="evidence" value="ECO:0007669"/>
    <property type="project" value="TreeGrafter"/>
</dbReference>
<dbReference type="Gene3D" id="3.30.1780.10">
    <property type="entry name" value="ornithine cyclodeaminase, domain 1"/>
    <property type="match status" value="1"/>
</dbReference>
<evidence type="ECO:0000313" key="3">
    <source>
        <dbReference type="Proteomes" id="UP000277582"/>
    </source>
</evidence>
<dbReference type="InterPro" id="IPR023401">
    <property type="entry name" value="ODC_N"/>
</dbReference>
<dbReference type="SUPFAM" id="SSF51735">
    <property type="entry name" value="NAD(P)-binding Rossmann-fold domains"/>
    <property type="match status" value="1"/>
</dbReference>
<evidence type="ECO:0000313" key="4">
    <source>
        <dbReference type="Proteomes" id="UP000316217"/>
    </source>
</evidence>
<comment type="caution">
    <text evidence="1">The sequence shown here is derived from an EMBL/GenBank/DDBJ whole genome shotgun (WGS) entry which is preliminary data.</text>
</comment>
<name>A0A429GHA0_9CREN</name>
<keyword evidence="3" id="KW-1185">Reference proteome</keyword>
<proteinExistence type="predicted"/>
<dbReference type="EMBL" id="RCOS01000125">
    <property type="protein sequence ID" value="RSN73263.1"/>
    <property type="molecule type" value="Genomic_DNA"/>
</dbReference>
<dbReference type="InterPro" id="IPR036291">
    <property type="entry name" value="NAD(P)-bd_dom_sf"/>
</dbReference>
<dbReference type="InterPro" id="IPR003462">
    <property type="entry name" value="ODC_Mu_crystall"/>
</dbReference>
<dbReference type="Proteomes" id="UP000316217">
    <property type="component" value="Unassembled WGS sequence"/>
</dbReference>
<dbReference type="PANTHER" id="PTHR13812">
    <property type="entry name" value="KETIMINE REDUCTASE MU-CRYSTALLIN"/>
    <property type="match status" value="1"/>
</dbReference>
<dbReference type="AlphaFoldDB" id="A0A429GHA0"/>
<sequence>MLYLSRKDVESLGISMKEIISVVEAGLREKGYGMVEMPPKPGIHPRPDSFIHAMPAYLKGMDLAGIKWVAGYPENRKKGLPYITGLFILNDPDTGIPLSVMDASWITAMRTGAVTAISAKYLARKESKTLGIIGCGVQGRSNAEALSAIFDLSEIRAYDVNPDAAEKYRKEIKFKLGIDVNVMKSPREVVEGSDIVVTAGPILKDPKPVIEAEWFKNGGFAAPLDFDSYWKPSAMHSMDKFVTDDKNQLMYYKSIGYFREIPEVYAELDEIVVGKKPGRESDSERIMAMNLGLAIHDVVVADLIYRKAREMGIGTELEL</sequence>